<gene>
    <name evidence="2" type="ORF">POL72_31935</name>
</gene>
<comment type="caution">
    <text evidence="2">The sequence shown here is derived from an EMBL/GenBank/DDBJ whole genome shotgun (WGS) entry which is preliminary data.</text>
</comment>
<dbReference type="Proteomes" id="UP001217485">
    <property type="component" value="Unassembled WGS sequence"/>
</dbReference>
<keyword evidence="1" id="KW-0732">Signal</keyword>
<dbReference type="RefSeq" id="WP_272100258.1">
    <property type="nucleotide sequence ID" value="NZ_JAQNDK010000004.1"/>
</dbReference>
<dbReference type="PROSITE" id="PS51257">
    <property type="entry name" value="PROKAR_LIPOPROTEIN"/>
    <property type="match status" value="1"/>
</dbReference>
<feature type="chain" id="PRO_5046193022" description="Secreted protein" evidence="1">
    <location>
        <begin position="22"/>
        <end position="164"/>
    </location>
</feature>
<name>A0ABT5C8V1_9BACT</name>
<protein>
    <recommendedName>
        <fullName evidence="4">Secreted protein</fullName>
    </recommendedName>
</protein>
<proteinExistence type="predicted"/>
<evidence type="ECO:0000256" key="1">
    <source>
        <dbReference type="SAM" id="SignalP"/>
    </source>
</evidence>
<evidence type="ECO:0000313" key="2">
    <source>
        <dbReference type="EMBL" id="MDC0682383.1"/>
    </source>
</evidence>
<reference evidence="2 3" key="1">
    <citation type="submission" date="2023-01" db="EMBL/GenBank/DDBJ databases">
        <title>Minimal conservation of predation-associated metabolite biosynthetic gene clusters underscores biosynthetic potential of Myxococcota including descriptions for ten novel species: Archangium lansinium sp. nov., Myxococcus landrumus sp. nov., Nannocystis bai.</title>
        <authorList>
            <person name="Ahearne A."/>
            <person name="Stevens C."/>
            <person name="Dowd S."/>
        </authorList>
    </citation>
    <scope>NUCLEOTIDE SEQUENCE [LARGE SCALE GENOMIC DNA]</scope>
    <source>
        <strain evidence="2 3">WIWO2</strain>
    </source>
</reference>
<sequence>MRTTPLFAFLASVVVLSGAGACGGAVVVDGLPESSDGAGGAGAAEGSQSASSGRPSIEEQKASCDFFCSLFDGVTCPELRCHERCADLLSEQRPCNAQTAPFFDCMGETIVSADRIPCDFLAPSIASLFDCLSGRDRECRTDFLPQTCDAPFEELRACQRDQGR</sequence>
<organism evidence="2 3">
    <name type="scientific">Sorangium atrum</name>
    <dbReference type="NCBI Taxonomy" id="2995308"/>
    <lineage>
        <taxon>Bacteria</taxon>
        <taxon>Pseudomonadati</taxon>
        <taxon>Myxococcota</taxon>
        <taxon>Polyangia</taxon>
        <taxon>Polyangiales</taxon>
        <taxon>Polyangiaceae</taxon>
        <taxon>Sorangium</taxon>
    </lineage>
</organism>
<keyword evidence="3" id="KW-1185">Reference proteome</keyword>
<feature type="signal peptide" evidence="1">
    <location>
        <begin position="1"/>
        <end position="21"/>
    </location>
</feature>
<dbReference type="EMBL" id="JAQNDK010000004">
    <property type="protein sequence ID" value="MDC0682383.1"/>
    <property type="molecule type" value="Genomic_DNA"/>
</dbReference>
<accession>A0ABT5C8V1</accession>
<evidence type="ECO:0008006" key="4">
    <source>
        <dbReference type="Google" id="ProtNLM"/>
    </source>
</evidence>
<evidence type="ECO:0000313" key="3">
    <source>
        <dbReference type="Proteomes" id="UP001217485"/>
    </source>
</evidence>